<sequence>MINLARYCLWVLVCVLAVAFVFMGAGFDFDYIIPNRVIRLVAIVIGGVCIAFSSITFQTITENKILTPAIMGYEAIYLLFQSLLILFIGIESQIVIDKNSNFFLSIGIMLLYSWVIHRWLLSGENNNVYLLLLVGLVLTLLISTFTQFIQFSISPGEFSHLLGYSQASFNRARPEQLAIAAVLVGIVCTIIWKALPTFDVLSLGRHQATSLGIDYQVFIKRHFALIALLVATSTSLLGPTAFMGIFVANTAYMIARSPKHRLTLPTGCAIAIAAFLLAQIMVEHLFNYKTTVGILVNLMCGIYFLVLVIRPRRAS</sequence>
<evidence type="ECO:0000256" key="8">
    <source>
        <dbReference type="SAM" id="Phobius"/>
    </source>
</evidence>
<feature type="transmembrane region" description="Helical" evidence="8">
    <location>
        <begin position="37"/>
        <end position="57"/>
    </location>
</feature>
<comment type="similarity">
    <text evidence="2">Belongs to the binding-protein-dependent transport system permease family. FecCD subfamily.</text>
</comment>
<dbReference type="InterPro" id="IPR037294">
    <property type="entry name" value="ABC_BtuC-like"/>
</dbReference>
<comment type="caution">
    <text evidence="9">The sequence shown here is derived from an EMBL/GenBank/DDBJ whole genome shotgun (WGS) entry which is preliminary data.</text>
</comment>
<feature type="transmembrane region" description="Helical" evidence="8">
    <location>
        <begin position="127"/>
        <end position="149"/>
    </location>
</feature>
<name>A0ABT5WFN5_9GAMM</name>
<keyword evidence="6 8" id="KW-1133">Transmembrane helix</keyword>
<reference evidence="9" key="1">
    <citation type="submission" date="2023-01" db="EMBL/GenBank/DDBJ databases">
        <title>Psychroserpens sp. MSW6 and Marinomonas sp. RSW2, isolated from seawater.</title>
        <authorList>
            <person name="Kristyanto S."/>
            <person name="Jung J."/>
            <person name="Kim J.M."/>
            <person name="Jeon C.O."/>
        </authorList>
    </citation>
    <scope>NUCLEOTIDE SEQUENCE</scope>
    <source>
        <strain evidence="9">RSW2</strain>
    </source>
</reference>
<organism evidence="9 10">
    <name type="scientific">Marinomonas maritima</name>
    <dbReference type="NCBI Taxonomy" id="2940935"/>
    <lineage>
        <taxon>Bacteria</taxon>
        <taxon>Pseudomonadati</taxon>
        <taxon>Pseudomonadota</taxon>
        <taxon>Gammaproteobacteria</taxon>
        <taxon>Oceanospirillales</taxon>
        <taxon>Oceanospirillaceae</taxon>
        <taxon>Marinomonas</taxon>
    </lineage>
</organism>
<dbReference type="RefSeq" id="WP_255896096.1">
    <property type="nucleotide sequence ID" value="NZ_JAMZEG020000002.1"/>
</dbReference>
<proteinExistence type="inferred from homology"/>
<protein>
    <submittedName>
        <fullName evidence="9">Iron chelate uptake ABC transporter family permease subunit</fullName>
    </submittedName>
</protein>
<evidence type="ECO:0000256" key="5">
    <source>
        <dbReference type="ARBA" id="ARBA00022692"/>
    </source>
</evidence>
<evidence type="ECO:0000256" key="3">
    <source>
        <dbReference type="ARBA" id="ARBA00022448"/>
    </source>
</evidence>
<dbReference type="SUPFAM" id="SSF81345">
    <property type="entry name" value="ABC transporter involved in vitamin B12 uptake, BtuC"/>
    <property type="match status" value="1"/>
</dbReference>
<dbReference type="Proteomes" id="UP001139522">
    <property type="component" value="Unassembled WGS sequence"/>
</dbReference>
<evidence type="ECO:0000313" key="10">
    <source>
        <dbReference type="Proteomes" id="UP001139522"/>
    </source>
</evidence>
<dbReference type="Pfam" id="PF01032">
    <property type="entry name" value="FecCD"/>
    <property type="match status" value="1"/>
</dbReference>
<feature type="transmembrane region" description="Helical" evidence="8">
    <location>
        <begin position="288"/>
        <end position="309"/>
    </location>
</feature>
<evidence type="ECO:0000313" key="9">
    <source>
        <dbReference type="EMBL" id="MDE8603622.1"/>
    </source>
</evidence>
<dbReference type="PANTHER" id="PTHR30472">
    <property type="entry name" value="FERRIC ENTEROBACTIN TRANSPORT SYSTEM PERMEASE PROTEIN"/>
    <property type="match status" value="1"/>
</dbReference>
<dbReference type="Gene3D" id="1.10.3470.10">
    <property type="entry name" value="ABC transporter involved in vitamin B12 uptake, BtuC"/>
    <property type="match status" value="1"/>
</dbReference>
<feature type="transmembrane region" description="Helical" evidence="8">
    <location>
        <begin position="69"/>
        <end position="90"/>
    </location>
</feature>
<keyword evidence="5 8" id="KW-0812">Transmembrane</keyword>
<keyword evidence="7 8" id="KW-0472">Membrane</keyword>
<feature type="transmembrane region" description="Helical" evidence="8">
    <location>
        <begin position="6"/>
        <end position="25"/>
    </location>
</feature>
<evidence type="ECO:0000256" key="7">
    <source>
        <dbReference type="ARBA" id="ARBA00023136"/>
    </source>
</evidence>
<evidence type="ECO:0000256" key="4">
    <source>
        <dbReference type="ARBA" id="ARBA00022475"/>
    </source>
</evidence>
<dbReference type="EMBL" id="JAMZEG020000002">
    <property type="protein sequence ID" value="MDE8603622.1"/>
    <property type="molecule type" value="Genomic_DNA"/>
</dbReference>
<dbReference type="PANTHER" id="PTHR30472:SF19">
    <property type="entry name" value="PETROBACTIN IMPORT SYSTEM PERMEASE PROTEIN YCLO"/>
    <property type="match status" value="1"/>
</dbReference>
<keyword evidence="3" id="KW-0813">Transport</keyword>
<feature type="transmembrane region" description="Helical" evidence="8">
    <location>
        <begin position="223"/>
        <end position="250"/>
    </location>
</feature>
<evidence type="ECO:0000256" key="1">
    <source>
        <dbReference type="ARBA" id="ARBA00004651"/>
    </source>
</evidence>
<dbReference type="InterPro" id="IPR000522">
    <property type="entry name" value="ABC_transptr_permease_BtuC"/>
</dbReference>
<keyword evidence="10" id="KW-1185">Reference proteome</keyword>
<comment type="subcellular location">
    <subcellularLocation>
        <location evidence="1">Cell membrane</location>
        <topology evidence="1">Multi-pass membrane protein</topology>
    </subcellularLocation>
</comment>
<feature type="transmembrane region" description="Helical" evidence="8">
    <location>
        <begin position="102"/>
        <end position="121"/>
    </location>
</feature>
<gene>
    <name evidence="9" type="ORF">M3I01_012035</name>
</gene>
<evidence type="ECO:0000256" key="2">
    <source>
        <dbReference type="ARBA" id="ARBA00007935"/>
    </source>
</evidence>
<evidence type="ECO:0000256" key="6">
    <source>
        <dbReference type="ARBA" id="ARBA00022989"/>
    </source>
</evidence>
<accession>A0ABT5WFN5</accession>
<feature type="transmembrane region" description="Helical" evidence="8">
    <location>
        <begin position="262"/>
        <end position="282"/>
    </location>
</feature>
<keyword evidence="4" id="KW-1003">Cell membrane</keyword>